<dbReference type="PANTHER" id="PTHR43355:SF2">
    <property type="entry name" value="FLAVIN REDUCTASE (NADPH)"/>
    <property type="match status" value="1"/>
</dbReference>
<evidence type="ECO:0000313" key="2">
    <source>
        <dbReference type="EMBL" id="BAK37087.1"/>
    </source>
</evidence>
<organism evidence="2 3">
    <name type="scientific">Microlunatus phosphovorus (strain ATCC 700054 / DSM 10555 / JCM 9379 / NBRC 101784 / NCIMB 13414 / VKM Ac-1990 / NM-1)</name>
    <dbReference type="NCBI Taxonomy" id="1032480"/>
    <lineage>
        <taxon>Bacteria</taxon>
        <taxon>Bacillati</taxon>
        <taxon>Actinomycetota</taxon>
        <taxon>Actinomycetes</taxon>
        <taxon>Propionibacteriales</taxon>
        <taxon>Propionibacteriaceae</taxon>
        <taxon>Microlunatus</taxon>
    </lineage>
</organism>
<evidence type="ECO:0000259" key="1">
    <source>
        <dbReference type="Pfam" id="PF13460"/>
    </source>
</evidence>
<dbReference type="EMBL" id="AP012204">
    <property type="protein sequence ID" value="BAK37087.1"/>
    <property type="molecule type" value="Genomic_DNA"/>
</dbReference>
<keyword evidence="3" id="KW-1185">Reference proteome</keyword>
<gene>
    <name evidence="2" type="ordered locus">MLP_40730</name>
</gene>
<dbReference type="Pfam" id="PF13460">
    <property type="entry name" value="NAD_binding_10"/>
    <property type="match status" value="1"/>
</dbReference>
<accession>F5XR65</accession>
<dbReference type="eggNOG" id="COG0702">
    <property type="taxonomic scope" value="Bacteria"/>
</dbReference>
<dbReference type="KEGG" id="mph:MLP_40730"/>
<feature type="domain" description="NAD(P)-binding" evidence="1">
    <location>
        <begin position="2"/>
        <end position="168"/>
    </location>
</feature>
<dbReference type="InterPro" id="IPR036291">
    <property type="entry name" value="NAD(P)-bd_dom_sf"/>
</dbReference>
<dbReference type="PANTHER" id="PTHR43355">
    <property type="entry name" value="FLAVIN REDUCTASE (NADPH)"/>
    <property type="match status" value="1"/>
</dbReference>
<evidence type="ECO:0000313" key="3">
    <source>
        <dbReference type="Proteomes" id="UP000007947"/>
    </source>
</evidence>
<dbReference type="SUPFAM" id="SSF51735">
    <property type="entry name" value="NAD(P)-binding Rossmann-fold domains"/>
    <property type="match status" value="1"/>
</dbReference>
<protein>
    <recommendedName>
        <fullName evidence="1">NAD(P)-binding domain-containing protein</fullName>
    </recommendedName>
</protein>
<name>F5XR65_MICPN</name>
<dbReference type="Gene3D" id="3.40.50.720">
    <property type="entry name" value="NAD(P)-binding Rossmann-like Domain"/>
    <property type="match status" value="1"/>
</dbReference>
<dbReference type="InterPro" id="IPR016040">
    <property type="entry name" value="NAD(P)-bd_dom"/>
</dbReference>
<dbReference type="AlphaFoldDB" id="F5XR65"/>
<dbReference type="GO" id="GO:0042602">
    <property type="term" value="F:riboflavin reductase (NADPH) activity"/>
    <property type="evidence" value="ECO:0007669"/>
    <property type="project" value="TreeGrafter"/>
</dbReference>
<dbReference type="GO" id="GO:0004074">
    <property type="term" value="F:biliverdin reductase [NAD(P)H] activity"/>
    <property type="evidence" value="ECO:0007669"/>
    <property type="project" value="TreeGrafter"/>
</dbReference>
<dbReference type="Proteomes" id="UP000007947">
    <property type="component" value="Chromosome"/>
</dbReference>
<dbReference type="InterPro" id="IPR051606">
    <property type="entry name" value="Polyketide_Oxido-like"/>
</dbReference>
<sequence>MLADQGETLTLFARDTSRIHAVPEGAAVIQGDVNDRVTLAQAVRGQDVVYANLAGDIDRQAQAVVETMQAEGVQRLIFVTALGIYREVPGAFGRWNRDTIGEATLDTYAAASDTVEASTLDYTVLRPAWLSDADEINYQTTRRDEPFRGTTVSRRSVAALVADLVANPDTHIRENLGVNKPSTDGDRPVW</sequence>
<reference evidence="2 3" key="1">
    <citation type="submission" date="2011-05" db="EMBL/GenBank/DDBJ databases">
        <title>Whole genome sequence of Microlunatus phosphovorus NM-1.</title>
        <authorList>
            <person name="Hosoyama A."/>
            <person name="Sasaki K."/>
            <person name="Harada T."/>
            <person name="Igarashi R."/>
            <person name="Kawakoshi A."/>
            <person name="Sasagawa M."/>
            <person name="Fukada J."/>
            <person name="Nakamura S."/>
            <person name="Katano Y."/>
            <person name="Hanada S."/>
            <person name="Kamagata Y."/>
            <person name="Nakamura N."/>
            <person name="Yamazaki S."/>
            <person name="Fujita N."/>
        </authorList>
    </citation>
    <scope>NUCLEOTIDE SEQUENCE [LARGE SCALE GENOMIC DNA]</scope>
    <source>
        <strain evidence="3">ATCC 700054 / DSM 10555 / JCM 9379 / NBRC 101784 / NCIMB 13414 / VKM Ac-1990 / NM-1</strain>
    </source>
</reference>
<proteinExistence type="predicted"/>
<dbReference type="HOGENOM" id="CLU_025711_6_0_11"/>
<dbReference type="STRING" id="1032480.MLP_40730"/>